<gene>
    <name evidence="2" type="ORF">GTP27_00860</name>
</gene>
<sequence>MGANQQACAVTAPAAIAASWRAELPAAIRLGGGELRWFGLRIYHATLWAEQQPFQPQRAFALQLQYHRSISRERLADTSLDEIRRLSRKLPDSATLSRWRSTLLNAFTDVSAGDELIGVYRPGLGMRLYNQHQLLAEIDDPALAQAFFGIWLDERSHDQALRQQLMGATP</sequence>
<keyword evidence="3" id="KW-1185">Reference proteome</keyword>
<evidence type="ECO:0000313" key="2">
    <source>
        <dbReference type="EMBL" id="MYM37876.1"/>
    </source>
</evidence>
<dbReference type="EMBL" id="WWCM01000001">
    <property type="protein sequence ID" value="MYM37876.1"/>
    <property type="molecule type" value="Genomic_DNA"/>
</dbReference>
<dbReference type="Pfam" id="PF16036">
    <property type="entry name" value="Chalcone_3"/>
    <property type="match status" value="1"/>
</dbReference>
<accession>A0ABW9VFR5</accession>
<comment type="caution">
    <text evidence="2">The sequence shown here is derived from an EMBL/GenBank/DDBJ whole genome shotgun (WGS) entry which is preliminary data.</text>
</comment>
<reference evidence="2 3" key="1">
    <citation type="submission" date="2019-12" db="EMBL/GenBank/DDBJ databases">
        <title>Novel species isolated from a subtropical stream in China.</title>
        <authorList>
            <person name="Lu H."/>
        </authorList>
    </citation>
    <scope>NUCLEOTIDE SEQUENCE [LARGE SCALE GENOMIC DNA]</scope>
    <source>
        <strain evidence="2 3">CY13W</strain>
    </source>
</reference>
<name>A0ABW9VFR5_9BURK</name>
<dbReference type="Proteomes" id="UP000478090">
    <property type="component" value="Unassembled WGS sequence"/>
</dbReference>
<organism evidence="2 3">
    <name type="scientific">Duganella qianjiadongensis</name>
    <dbReference type="NCBI Taxonomy" id="2692176"/>
    <lineage>
        <taxon>Bacteria</taxon>
        <taxon>Pseudomonadati</taxon>
        <taxon>Pseudomonadota</taxon>
        <taxon>Betaproteobacteria</taxon>
        <taxon>Burkholderiales</taxon>
        <taxon>Oxalobacteraceae</taxon>
        <taxon>Telluria group</taxon>
        <taxon>Duganella</taxon>
    </lineage>
</organism>
<protein>
    <recommendedName>
        <fullName evidence="1">Chalcone isomerase domain-containing protein</fullName>
    </recommendedName>
</protein>
<evidence type="ECO:0000259" key="1">
    <source>
        <dbReference type="Pfam" id="PF16036"/>
    </source>
</evidence>
<proteinExistence type="predicted"/>
<evidence type="ECO:0000313" key="3">
    <source>
        <dbReference type="Proteomes" id="UP000478090"/>
    </source>
</evidence>
<feature type="domain" description="Chalcone isomerase" evidence="1">
    <location>
        <begin position="40"/>
        <end position="167"/>
    </location>
</feature>
<dbReference type="InterPro" id="IPR016087">
    <property type="entry name" value="Chalcone_isomerase"/>
</dbReference>